<proteinExistence type="predicted"/>
<dbReference type="Pfam" id="PF14054">
    <property type="entry name" value="DUF4249"/>
    <property type="match status" value="1"/>
</dbReference>
<dbReference type="RefSeq" id="WP_219878952.1">
    <property type="nucleotide sequence ID" value="NZ_JAHYXK010000026.1"/>
</dbReference>
<dbReference type="InterPro" id="IPR025345">
    <property type="entry name" value="DUF4249"/>
</dbReference>
<sequence length="311" mass="34239">MKSIHFILSLLGLMLLAGCEENLTLDIPEGEEQLVVEGHIEQGSPPIVVLTRSVPVFANVSFETLESAFVHNAQVTVNSGGKVYTLREIPSASFTKELKEQVALLFGVSENLLNGSNGFPFYVYTSDELKGEIGKSYGLRISHQGKVLTSNTTIPNLNPIDVLWTAPHSNPEQDSLKILMYRYADPDTLGNSVRYFTKRNQEPFYPGLLGSVFNDELINGGTITFPLDRGEPRGQSEVNEELYGYFGKGDTVTVRWAAIDLAHFRFWSTLESEQNSNGSPIGSPNTTRSNIKGGLGIWGGYGVTYHTLVIE</sequence>
<gene>
    <name evidence="1" type="ORF">K0O23_18555</name>
</gene>
<dbReference type="EMBL" id="JAHYXK010000026">
    <property type="protein sequence ID" value="MBW7469081.1"/>
    <property type="molecule type" value="Genomic_DNA"/>
</dbReference>
<reference evidence="1 2" key="1">
    <citation type="journal article" date="2016" name="Int. J. Syst. Evol. Microbiol.">
        <title>Pontibacter aydingkolensis sp. nov., isolated from soil of a salt lake.</title>
        <authorList>
            <person name="Osman G."/>
            <person name="Zhang T."/>
            <person name="Lou K."/>
            <person name="Gao Y."/>
            <person name="Chang W."/>
            <person name="Lin Q."/>
            <person name="Yang H.M."/>
            <person name="Huo X.D."/>
            <person name="Wang N."/>
        </authorList>
    </citation>
    <scope>NUCLEOTIDE SEQUENCE [LARGE SCALE GENOMIC DNA]</scope>
    <source>
        <strain evidence="1 2">KACC 19255</strain>
    </source>
</reference>
<organism evidence="1 2">
    <name type="scientific">Pontibacter aydingkolensis</name>
    <dbReference type="NCBI Taxonomy" id="1911536"/>
    <lineage>
        <taxon>Bacteria</taxon>
        <taxon>Pseudomonadati</taxon>
        <taxon>Bacteroidota</taxon>
        <taxon>Cytophagia</taxon>
        <taxon>Cytophagales</taxon>
        <taxon>Hymenobacteraceae</taxon>
        <taxon>Pontibacter</taxon>
    </lineage>
</organism>
<dbReference type="PROSITE" id="PS51257">
    <property type="entry name" value="PROKAR_LIPOPROTEIN"/>
    <property type="match status" value="1"/>
</dbReference>
<accession>A0ABS7CZI1</accession>
<protein>
    <submittedName>
        <fullName evidence="1">DUF4249 domain-containing protein</fullName>
    </submittedName>
</protein>
<dbReference type="Proteomes" id="UP000813018">
    <property type="component" value="Unassembled WGS sequence"/>
</dbReference>
<evidence type="ECO:0000313" key="2">
    <source>
        <dbReference type="Proteomes" id="UP000813018"/>
    </source>
</evidence>
<comment type="caution">
    <text evidence="1">The sequence shown here is derived from an EMBL/GenBank/DDBJ whole genome shotgun (WGS) entry which is preliminary data.</text>
</comment>
<evidence type="ECO:0000313" key="1">
    <source>
        <dbReference type="EMBL" id="MBW7469081.1"/>
    </source>
</evidence>
<name>A0ABS7CZI1_9BACT</name>
<keyword evidence="2" id="KW-1185">Reference proteome</keyword>